<reference evidence="3" key="1">
    <citation type="journal article" date="2019" name="Int. J. Syst. Evol. Microbiol.">
        <title>The Global Catalogue of Microorganisms (GCM) 10K type strain sequencing project: providing services to taxonomists for standard genome sequencing and annotation.</title>
        <authorList>
            <consortium name="The Broad Institute Genomics Platform"/>
            <consortium name="The Broad Institute Genome Sequencing Center for Infectious Disease"/>
            <person name="Wu L."/>
            <person name="Ma J."/>
        </authorList>
    </citation>
    <scope>NUCLEOTIDE SEQUENCE [LARGE SCALE GENOMIC DNA]</scope>
    <source>
        <strain evidence="3">JCM 1490</strain>
    </source>
</reference>
<comment type="caution">
    <text evidence="2">The sequence shown here is derived from an EMBL/GenBank/DDBJ whole genome shotgun (WGS) entry which is preliminary data.</text>
</comment>
<gene>
    <name evidence="2" type="primary">mftB</name>
    <name evidence="2" type="ORF">ACFQQL_06375</name>
</gene>
<accession>A0ABW2QAX6</accession>
<proteinExistence type="predicted"/>
<feature type="region of interest" description="Disordered" evidence="1">
    <location>
        <begin position="116"/>
        <end position="148"/>
    </location>
</feature>
<protein>
    <submittedName>
        <fullName evidence="2">Mycofactocin biosynthesis chaperone MftB</fullName>
    </submittedName>
</protein>
<dbReference type="NCBIfam" id="TIGR03967">
    <property type="entry name" value="mycofact_MftB"/>
    <property type="match status" value="1"/>
</dbReference>
<sequence length="148" mass="16164">MRGLLIAPAPALFDPDRPWELHPQVAVRPEPFGALLYHFGTRKLSFLKDRTLLEVVRSLGAQPSVRAAVEAAGVAPEATATYIRAVSTLAASQMVVERDDVETAAGQRCRKVREGLRPAVLNPAPSRRSRAESSVRVPALRGMSRTER</sequence>
<dbReference type="EMBL" id="JBHTCQ010000001">
    <property type="protein sequence ID" value="MFC7404730.1"/>
    <property type="molecule type" value="Genomic_DNA"/>
</dbReference>
<dbReference type="RefSeq" id="WP_382392400.1">
    <property type="nucleotide sequence ID" value="NZ_JBHTCQ010000001.1"/>
</dbReference>
<keyword evidence="3" id="KW-1185">Reference proteome</keyword>
<dbReference type="InterPro" id="IPR023850">
    <property type="entry name" value="MftB"/>
</dbReference>
<dbReference type="Pfam" id="PF26520">
    <property type="entry name" value="MftB_chaperone"/>
    <property type="match status" value="1"/>
</dbReference>
<name>A0ABW2QAX6_9MICO</name>
<evidence type="ECO:0000256" key="1">
    <source>
        <dbReference type="SAM" id="MobiDB-lite"/>
    </source>
</evidence>
<evidence type="ECO:0000313" key="3">
    <source>
        <dbReference type="Proteomes" id="UP001596455"/>
    </source>
</evidence>
<evidence type="ECO:0000313" key="2">
    <source>
        <dbReference type="EMBL" id="MFC7404730.1"/>
    </source>
</evidence>
<dbReference type="Proteomes" id="UP001596455">
    <property type="component" value="Unassembled WGS sequence"/>
</dbReference>
<organism evidence="2 3">
    <name type="scientific">Georgenia alba</name>
    <dbReference type="NCBI Taxonomy" id="2233858"/>
    <lineage>
        <taxon>Bacteria</taxon>
        <taxon>Bacillati</taxon>
        <taxon>Actinomycetota</taxon>
        <taxon>Actinomycetes</taxon>
        <taxon>Micrococcales</taxon>
        <taxon>Bogoriellaceae</taxon>
        <taxon>Georgenia</taxon>
    </lineage>
</organism>